<dbReference type="InterPro" id="IPR017896">
    <property type="entry name" value="4Fe4S_Fe-S-bd"/>
</dbReference>
<dbReference type="PROSITE" id="PS00198">
    <property type="entry name" value="4FE4S_FER_1"/>
    <property type="match status" value="2"/>
</dbReference>
<dbReference type="GO" id="GO:0051539">
    <property type="term" value="F:4 iron, 4 sulfur cluster binding"/>
    <property type="evidence" value="ECO:0007669"/>
    <property type="project" value="UniProtKB-KW"/>
</dbReference>
<dbReference type="STRING" id="742725.HMPREF9450_02149"/>
<evidence type="ECO:0000256" key="3">
    <source>
        <dbReference type="ARBA" id="ARBA00023004"/>
    </source>
</evidence>
<dbReference type="GO" id="GO:0046872">
    <property type="term" value="F:metal ion binding"/>
    <property type="evidence" value="ECO:0007669"/>
    <property type="project" value="UniProtKB-KW"/>
</dbReference>
<dbReference type="Gene3D" id="3.30.70.20">
    <property type="match status" value="1"/>
</dbReference>
<feature type="domain" description="4Fe-4S ferredoxin-type" evidence="5">
    <location>
        <begin position="6"/>
        <end position="35"/>
    </location>
</feature>
<dbReference type="PROSITE" id="PS51379">
    <property type="entry name" value="4FE4S_FER_2"/>
    <property type="match status" value="2"/>
</dbReference>
<organism evidence="6 7">
    <name type="scientific">Alistipes indistinctus YIT 12060</name>
    <dbReference type="NCBI Taxonomy" id="742725"/>
    <lineage>
        <taxon>Bacteria</taxon>
        <taxon>Pseudomonadati</taxon>
        <taxon>Bacteroidota</taxon>
        <taxon>Bacteroidia</taxon>
        <taxon>Bacteroidales</taxon>
        <taxon>Rikenellaceae</taxon>
        <taxon>Alistipes</taxon>
    </lineage>
</organism>
<dbReference type="Pfam" id="PF12838">
    <property type="entry name" value="Fer4_7"/>
    <property type="match status" value="1"/>
</dbReference>
<evidence type="ECO:0000259" key="5">
    <source>
        <dbReference type="PROSITE" id="PS51379"/>
    </source>
</evidence>
<evidence type="ECO:0000256" key="1">
    <source>
        <dbReference type="ARBA" id="ARBA00022485"/>
    </source>
</evidence>
<keyword evidence="1" id="KW-0004">4Fe-4S</keyword>
<dbReference type="SUPFAM" id="SSF54862">
    <property type="entry name" value="4Fe-4S ferredoxins"/>
    <property type="match status" value="1"/>
</dbReference>
<gene>
    <name evidence="6" type="ORF">HMPREF9450_02149</name>
</gene>
<dbReference type="GeneID" id="92814829"/>
<dbReference type="EMBL" id="ADLD01000013">
    <property type="protein sequence ID" value="EHB92100.1"/>
    <property type="molecule type" value="Genomic_DNA"/>
</dbReference>
<keyword evidence="7" id="KW-1185">Reference proteome</keyword>
<dbReference type="PANTHER" id="PTHR43687">
    <property type="entry name" value="ADENYLYLSULFATE REDUCTASE, BETA SUBUNIT"/>
    <property type="match status" value="1"/>
</dbReference>
<proteinExistence type="predicted"/>
<dbReference type="InterPro" id="IPR017900">
    <property type="entry name" value="4Fe4S_Fe_S_CS"/>
</dbReference>
<evidence type="ECO:0000256" key="4">
    <source>
        <dbReference type="ARBA" id="ARBA00023014"/>
    </source>
</evidence>
<comment type="caution">
    <text evidence="6">The sequence shown here is derived from an EMBL/GenBank/DDBJ whole genome shotgun (WGS) entry which is preliminary data.</text>
</comment>
<sequence>MAKIKGTVVIDKERCKGCNLCVVACPVQVLALAGEVNGKGYNYSQMVRPDDCIGCASCAIVCPDSCIAVYRQKFEE</sequence>
<dbReference type="HOGENOM" id="CLU_139698_5_3_10"/>
<dbReference type="AlphaFoldDB" id="G5H963"/>
<reference evidence="6 7" key="1">
    <citation type="submission" date="2011-08" db="EMBL/GenBank/DDBJ databases">
        <title>The Genome Sequence of Alistipes indistinctus YIT 12060.</title>
        <authorList>
            <consortium name="The Broad Institute Genome Sequencing Platform"/>
            <person name="Earl A."/>
            <person name="Ward D."/>
            <person name="Feldgarden M."/>
            <person name="Gevers D."/>
            <person name="Morotomi M."/>
            <person name="Young S.K."/>
            <person name="Zeng Q."/>
            <person name="Gargeya S."/>
            <person name="Fitzgerald M."/>
            <person name="Haas B."/>
            <person name="Abouelleil A."/>
            <person name="Alvarado L."/>
            <person name="Arachchi H.M."/>
            <person name="Berlin A."/>
            <person name="Brown A."/>
            <person name="Chapman S.B."/>
            <person name="Chen Z."/>
            <person name="Dunbar C."/>
            <person name="Freedman E."/>
            <person name="Gearin G."/>
            <person name="Gellesch M."/>
            <person name="Goldberg J."/>
            <person name="Griggs A."/>
            <person name="Gujja S."/>
            <person name="Heiman D."/>
            <person name="Howarth C."/>
            <person name="Larson L."/>
            <person name="Lui A."/>
            <person name="MacDonald P.J.P."/>
            <person name="Montmayeur A."/>
            <person name="Murphy C."/>
            <person name="Neiman D."/>
            <person name="Pearson M."/>
            <person name="Priest M."/>
            <person name="Roberts A."/>
            <person name="Saif S."/>
            <person name="Shea T."/>
            <person name="Shenoy N."/>
            <person name="Sisk P."/>
            <person name="Stolte C."/>
            <person name="Sykes S."/>
            <person name="Wortman J."/>
            <person name="Nusbaum C."/>
            <person name="Birren B."/>
        </authorList>
    </citation>
    <scope>NUCLEOTIDE SEQUENCE [LARGE SCALE GENOMIC DNA]</scope>
    <source>
        <strain evidence="6 7">YIT 12060</strain>
    </source>
</reference>
<keyword evidence="4" id="KW-0411">Iron-sulfur</keyword>
<dbReference type="InterPro" id="IPR050572">
    <property type="entry name" value="Fe-S_Ferredoxin"/>
</dbReference>
<dbReference type="PATRIC" id="fig|742725.3.peg.2216"/>
<evidence type="ECO:0000313" key="6">
    <source>
        <dbReference type="EMBL" id="EHB92100.1"/>
    </source>
</evidence>
<dbReference type="Proteomes" id="UP000006008">
    <property type="component" value="Unassembled WGS sequence"/>
</dbReference>
<evidence type="ECO:0000313" key="7">
    <source>
        <dbReference type="Proteomes" id="UP000006008"/>
    </source>
</evidence>
<name>G5H963_9BACT</name>
<keyword evidence="3" id="KW-0408">Iron</keyword>
<dbReference type="PANTHER" id="PTHR43687:SF4">
    <property type="entry name" value="BLR5484 PROTEIN"/>
    <property type="match status" value="1"/>
</dbReference>
<protein>
    <recommendedName>
        <fullName evidence="5">4Fe-4S ferredoxin-type domain-containing protein</fullName>
    </recommendedName>
</protein>
<dbReference type="RefSeq" id="WP_009134955.1">
    <property type="nucleotide sequence ID" value="NZ_CP102250.1"/>
</dbReference>
<dbReference type="eggNOG" id="COG1146">
    <property type="taxonomic scope" value="Bacteria"/>
</dbReference>
<dbReference type="OrthoDB" id="9804603at2"/>
<keyword evidence="2" id="KW-0479">Metal-binding</keyword>
<evidence type="ECO:0000256" key="2">
    <source>
        <dbReference type="ARBA" id="ARBA00022723"/>
    </source>
</evidence>
<feature type="domain" description="4Fe-4S ferredoxin-type" evidence="5">
    <location>
        <begin position="43"/>
        <end position="72"/>
    </location>
</feature>
<accession>G5H963</accession>